<feature type="region of interest" description="Disordered" evidence="1">
    <location>
        <begin position="1"/>
        <end position="21"/>
    </location>
</feature>
<protein>
    <submittedName>
        <fullName evidence="2">Uncharacterized protein</fullName>
    </submittedName>
</protein>
<evidence type="ECO:0000256" key="1">
    <source>
        <dbReference type="SAM" id="MobiDB-lite"/>
    </source>
</evidence>
<gene>
    <name evidence="2" type="ORF">PCAR00345_LOCUS15053</name>
</gene>
<feature type="region of interest" description="Disordered" evidence="1">
    <location>
        <begin position="35"/>
        <end position="107"/>
    </location>
</feature>
<name>A0A7S4EZ16_CHRCT</name>
<evidence type="ECO:0000313" key="2">
    <source>
        <dbReference type="EMBL" id="CAE0762441.1"/>
    </source>
</evidence>
<feature type="region of interest" description="Disordered" evidence="1">
    <location>
        <begin position="187"/>
        <end position="206"/>
    </location>
</feature>
<dbReference type="EMBL" id="HBIZ01023815">
    <property type="protein sequence ID" value="CAE0762441.1"/>
    <property type="molecule type" value="Transcribed_RNA"/>
</dbReference>
<accession>A0A7S4EZ16</accession>
<feature type="compositionally biased region" description="Basic and acidic residues" evidence="1">
    <location>
        <begin position="187"/>
        <end position="196"/>
    </location>
</feature>
<feature type="compositionally biased region" description="Basic residues" evidence="1">
    <location>
        <begin position="197"/>
        <end position="206"/>
    </location>
</feature>
<sequence length="206" mass="22333">MTSNGSGPLFKSSVTSRRFPALRTLTDDDVEVMVVKQPGSGTSPARSKNGSTSSGLFDQELLKSSKVGELSSPNKGTAVRGSSPSASAKPAPSKSKPRPPFVPCNPSQARDAITLEKEGYVAIHSPHYLAHSQQLQELEQSSRMRVGGTFVPASSAKAKDLLAVNYYMNSPDAETLEAEKRFIKERGERNLEEYKRQAHAKRSPSR</sequence>
<dbReference type="AlphaFoldDB" id="A0A7S4EZ16"/>
<proteinExistence type="predicted"/>
<feature type="compositionally biased region" description="Polar residues" evidence="1">
    <location>
        <begin position="1"/>
        <end position="16"/>
    </location>
</feature>
<reference evidence="2" key="1">
    <citation type="submission" date="2021-01" db="EMBL/GenBank/DDBJ databases">
        <authorList>
            <person name="Corre E."/>
            <person name="Pelletier E."/>
            <person name="Niang G."/>
            <person name="Scheremetjew M."/>
            <person name="Finn R."/>
            <person name="Kale V."/>
            <person name="Holt S."/>
            <person name="Cochrane G."/>
            <person name="Meng A."/>
            <person name="Brown T."/>
            <person name="Cohen L."/>
        </authorList>
    </citation>
    <scope>NUCLEOTIDE SEQUENCE</scope>
    <source>
        <strain evidence="2">CCMP645</strain>
    </source>
</reference>
<feature type="compositionally biased region" description="Low complexity" evidence="1">
    <location>
        <begin position="82"/>
        <end position="94"/>
    </location>
</feature>
<feature type="compositionally biased region" description="Polar residues" evidence="1">
    <location>
        <begin position="39"/>
        <end position="56"/>
    </location>
</feature>
<organism evidence="2">
    <name type="scientific">Chrysotila carterae</name>
    <name type="common">Marine alga</name>
    <name type="synonym">Syracosphaera carterae</name>
    <dbReference type="NCBI Taxonomy" id="13221"/>
    <lineage>
        <taxon>Eukaryota</taxon>
        <taxon>Haptista</taxon>
        <taxon>Haptophyta</taxon>
        <taxon>Prymnesiophyceae</taxon>
        <taxon>Isochrysidales</taxon>
        <taxon>Isochrysidaceae</taxon>
        <taxon>Chrysotila</taxon>
    </lineage>
</organism>